<name>A0ABR1QM34_9PEZI</name>
<reference evidence="1 2" key="1">
    <citation type="submission" date="2023-01" db="EMBL/GenBank/DDBJ databases">
        <title>Analysis of 21 Apiospora genomes using comparative genomics revels a genus with tremendous synthesis potential of carbohydrate active enzymes and secondary metabolites.</title>
        <authorList>
            <person name="Sorensen T."/>
        </authorList>
    </citation>
    <scope>NUCLEOTIDE SEQUENCE [LARGE SCALE GENOMIC DNA]</scope>
    <source>
        <strain evidence="1 2">CBS 24483</strain>
    </source>
</reference>
<dbReference type="EMBL" id="JAQQWE010000003">
    <property type="protein sequence ID" value="KAK7959247.1"/>
    <property type="molecule type" value="Genomic_DNA"/>
</dbReference>
<keyword evidence="2" id="KW-1185">Reference proteome</keyword>
<comment type="caution">
    <text evidence="1">The sequence shown here is derived from an EMBL/GenBank/DDBJ whole genome shotgun (WGS) entry which is preliminary data.</text>
</comment>
<dbReference type="Proteomes" id="UP001391051">
    <property type="component" value="Unassembled WGS sequence"/>
</dbReference>
<gene>
    <name evidence="1" type="ORF">PG986_004101</name>
</gene>
<dbReference type="GeneID" id="92073385"/>
<protein>
    <submittedName>
        <fullName evidence="1">Uncharacterized protein</fullName>
    </submittedName>
</protein>
<evidence type="ECO:0000313" key="1">
    <source>
        <dbReference type="EMBL" id="KAK7959247.1"/>
    </source>
</evidence>
<proteinExistence type="predicted"/>
<organism evidence="1 2">
    <name type="scientific">Apiospora aurea</name>
    <dbReference type="NCBI Taxonomy" id="335848"/>
    <lineage>
        <taxon>Eukaryota</taxon>
        <taxon>Fungi</taxon>
        <taxon>Dikarya</taxon>
        <taxon>Ascomycota</taxon>
        <taxon>Pezizomycotina</taxon>
        <taxon>Sordariomycetes</taxon>
        <taxon>Xylariomycetidae</taxon>
        <taxon>Amphisphaeriales</taxon>
        <taxon>Apiosporaceae</taxon>
        <taxon>Apiospora</taxon>
    </lineage>
</organism>
<dbReference type="RefSeq" id="XP_066702950.1">
    <property type="nucleotide sequence ID" value="XM_066840323.1"/>
</dbReference>
<accession>A0ABR1QM34</accession>
<sequence>MVASSDVAVAVYYSKLVTETGAMGIQSLLVQTTVLDAGNTASRIYLNMFSSTGNCGAAFNPIAGGVPAGNGWYRCIDYLRQPS</sequence>
<evidence type="ECO:0000313" key="2">
    <source>
        <dbReference type="Proteomes" id="UP001391051"/>
    </source>
</evidence>